<dbReference type="AlphaFoldDB" id="A0AAD5Y704"/>
<dbReference type="EMBL" id="JADGKB010000016">
    <property type="protein sequence ID" value="KAJ3259703.1"/>
    <property type="molecule type" value="Genomic_DNA"/>
</dbReference>
<dbReference type="GO" id="GO:0009247">
    <property type="term" value="P:glycolipid biosynthetic process"/>
    <property type="evidence" value="ECO:0007669"/>
    <property type="project" value="TreeGrafter"/>
</dbReference>
<dbReference type="Proteomes" id="UP001210925">
    <property type="component" value="Unassembled WGS sequence"/>
</dbReference>
<keyword evidence="4" id="KW-0732">Signal</keyword>
<evidence type="ECO:0000256" key="1">
    <source>
        <dbReference type="ARBA" id="ARBA00038048"/>
    </source>
</evidence>
<feature type="signal peptide" evidence="4">
    <location>
        <begin position="1"/>
        <end position="20"/>
    </location>
</feature>
<feature type="domain" description="Saccharopine dehydrogenase NADP binding" evidence="5">
    <location>
        <begin position="382"/>
        <end position="448"/>
    </location>
</feature>
<proteinExistence type="inferred from homology"/>
<dbReference type="InterPro" id="IPR005097">
    <property type="entry name" value="Sacchrp_dh_NADP-bd"/>
</dbReference>
<dbReference type="GO" id="GO:0005811">
    <property type="term" value="C:lipid droplet"/>
    <property type="evidence" value="ECO:0007669"/>
    <property type="project" value="TreeGrafter"/>
</dbReference>
<evidence type="ECO:0000259" key="5">
    <source>
        <dbReference type="Pfam" id="PF03435"/>
    </source>
</evidence>
<comment type="similarity">
    <text evidence="1">Belongs to the saccharopine dehydrogenase family.</text>
</comment>
<dbReference type="Gene3D" id="3.40.50.720">
    <property type="entry name" value="NAD(P)-binding Rossmann-like Domain"/>
    <property type="match status" value="1"/>
</dbReference>
<feature type="compositionally biased region" description="Low complexity" evidence="2">
    <location>
        <begin position="111"/>
        <end position="133"/>
    </location>
</feature>
<evidence type="ECO:0000256" key="3">
    <source>
        <dbReference type="SAM" id="Phobius"/>
    </source>
</evidence>
<keyword evidence="3" id="KW-0472">Membrane</keyword>
<accession>A0AAD5Y704</accession>
<evidence type="ECO:0000256" key="2">
    <source>
        <dbReference type="SAM" id="MobiDB-lite"/>
    </source>
</evidence>
<evidence type="ECO:0000313" key="7">
    <source>
        <dbReference type="Proteomes" id="UP001210925"/>
    </source>
</evidence>
<keyword evidence="7" id="KW-1185">Reference proteome</keyword>
<reference evidence="6" key="1">
    <citation type="submission" date="2020-05" db="EMBL/GenBank/DDBJ databases">
        <title>Phylogenomic resolution of chytrid fungi.</title>
        <authorList>
            <person name="Stajich J.E."/>
            <person name="Amses K."/>
            <person name="Simmons R."/>
            <person name="Seto K."/>
            <person name="Myers J."/>
            <person name="Bonds A."/>
            <person name="Quandt C.A."/>
            <person name="Barry K."/>
            <person name="Liu P."/>
            <person name="Grigoriev I."/>
            <person name="Longcore J.E."/>
            <person name="James T.Y."/>
        </authorList>
    </citation>
    <scope>NUCLEOTIDE SEQUENCE</scope>
    <source>
        <strain evidence="6">PLAUS21</strain>
    </source>
</reference>
<dbReference type="PANTHER" id="PTHR12286:SF5">
    <property type="entry name" value="SACCHAROPINE DEHYDROGENASE-LIKE OXIDOREDUCTASE"/>
    <property type="match status" value="1"/>
</dbReference>
<dbReference type="PANTHER" id="PTHR12286">
    <property type="entry name" value="SACCHAROPINE DEHYDROGENASE-LIKE OXIDOREDUCTASE"/>
    <property type="match status" value="1"/>
</dbReference>
<dbReference type="Pfam" id="PF03435">
    <property type="entry name" value="Sacchrp_dh_NADP"/>
    <property type="match status" value="1"/>
</dbReference>
<feature type="transmembrane region" description="Helical" evidence="3">
    <location>
        <begin position="614"/>
        <end position="636"/>
    </location>
</feature>
<keyword evidence="3" id="KW-0812">Transmembrane</keyword>
<dbReference type="GO" id="GO:0005886">
    <property type="term" value="C:plasma membrane"/>
    <property type="evidence" value="ECO:0007669"/>
    <property type="project" value="TreeGrafter"/>
</dbReference>
<protein>
    <recommendedName>
        <fullName evidence="5">Saccharopine dehydrogenase NADP binding domain-containing protein</fullName>
    </recommendedName>
</protein>
<sequence>MKFILLHLLIACFGASPVVRRQAMTDIPTMTMTMDEIATTDNIQTIIITDLPPFTPETTMDSSLVTTDNNTDLNVTVTSTASDILSTSSTTDGNFTTADSLTDSSMSYQVTDSNLSPTSTDDDSTSTFDNSSTGINSDGYVTTEDSITDSPTATLDEWSSDTLGTSAPSDTSTDDLAQSDSILSSSAFDVLTASTQTLSFGGGFSDTLLNTDTVQYSTSGAGTFDANQGTGSLFLVSTVETSDTIAESTTVDVNSATAEPTATESLGFSVTISYSYTPPLPTEGQSPTAENTPPSITPLPPAFTNSPPPITVPPTTFIGTPPPNTFTPKSDTTMEMIPSKTAQYPPMPQLPPLYTYIPPLNTYIPPLNTYIPRCNWIHRRRSKAKLEKLSNELKCSNPPKVVVADLHELDFIKGAKVLINCVGPFRLYGEPVVKACVEHGVNYIDICGETEVIEKLYADYNQLAIDKRISIVPACGYDSVPADLGQWYTKLQFQKQQAICSTIEMIVKFHAGKSGITGNATTFESAILGFASVDNLRQLRKKTHRSVPTIGRSLHVYRNPRWDKRVDCWTVPAAVADVPLVKLGQQMIENHHDAYKKGVLYNLYKPPHVTPVHFAGYFGLTSYISVLFLSWIGFLLNTSKWLTPLRKLLIRFPAFFTFGVFKKSGPTEAQLREGGFTTTLIGHGFRKGSDYNGDTNVKIVTAITGPEAGYITTSRCIVSCATCFLSRTESEQLPFGVLTPAAAFSNVFDSLLSRLSASGIHFQVIEQ</sequence>
<feature type="region of interest" description="Disordered" evidence="2">
    <location>
        <begin position="108"/>
        <end position="176"/>
    </location>
</feature>
<dbReference type="GO" id="GO:0005739">
    <property type="term" value="C:mitochondrion"/>
    <property type="evidence" value="ECO:0007669"/>
    <property type="project" value="TreeGrafter"/>
</dbReference>
<comment type="caution">
    <text evidence="6">The sequence shown here is derived from an EMBL/GenBank/DDBJ whole genome shotgun (WGS) entry which is preliminary data.</text>
</comment>
<keyword evidence="3" id="KW-1133">Transmembrane helix</keyword>
<feature type="compositionally biased region" description="Polar residues" evidence="2">
    <location>
        <begin position="134"/>
        <end position="153"/>
    </location>
</feature>
<feature type="compositionally biased region" description="Polar residues" evidence="2">
    <location>
        <begin position="160"/>
        <end position="176"/>
    </location>
</feature>
<evidence type="ECO:0000313" key="6">
    <source>
        <dbReference type="EMBL" id="KAJ3259703.1"/>
    </source>
</evidence>
<name>A0AAD5Y704_9FUNG</name>
<organism evidence="6 7">
    <name type="scientific">Boothiomyces macroporosus</name>
    <dbReference type="NCBI Taxonomy" id="261099"/>
    <lineage>
        <taxon>Eukaryota</taxon>
        <taxon>Fungi</taxon>
        <taxon>Fungi incertae sedis</taxon>
        <taxon>Chytridiomycota</taxon>
        <taxon>Chytridiomycota incertae sedis</taxon>
        <taxon>Chytridiomycetes</taxon>
        <taxon>Rhizophydiales</taxon>
        <taxon>Terramycetaceae</taxon>
        <taxon>Boothiomyces</taxon>
    </lineage>
</organism>
<gene>
    <name evidence="6" type="ORF">HK103_001964</name>
</gene>
<evidence type="ECO:0000256" key="4">
    <source>
        <dbReference type="SAM" id="SignalP"/>
    </source>
</evidence>
<dbReference type="InterPro" id="IPR051276">
    <property type="entry name" value="Saccharopine_DH-like_oxidrdct"/>
</dbReference>
<feature type="chain" id="PRO_5042104446" description="Saccharopine dehydrogenase NADP binding domain-containing protein" evidence="4">
    <location>
        <begin position="21"/>
        <end position="767"/>
    </location>
</feature>